<accession>A0A239EUF2</accession>
<sequence length="159" mass="19005">MKIEEIINYLQRLSDAKFVLMENLLKITGEQHRALEKEDWEVMDNLIQQKQKIMDKIDLLDKEFIEKYDILKKDLGIKELQEIDPEKLPGVEELKKKINRILEVVKKIQELDQENTQKIKKNITKAKENLKTIKTGRKAFEGYNSSYRETYSIFFDKKK</sequence>
<dbReference type="Proteomes" id="UP000198304">
    <property type="component" value="Unassembled WGS sequence"/>
</dbReference>
<dbReference type="InterPro" id="IPR036679">
    <property type="entry name" value="FlgN-like_sf"/>
</dbReference>
<dbReference type="SUPFAM" id="SSF140566">
    <property type="entry name" value="FlgN-like"/>
    <property type="match status" value="1"/>
</dbReference>
<dbReference type="Pfam" id="PF05130">
    <property type="entry name" value="FlgN"/>
    <property type="match status" value="1"/>
</dbReference>
<proteinExistence type="predicted"/>
<name>A0A239EUF2_9FIRM</name>
<evidence type="ECO:0000313" key="2">
    <source>
        <dbReference type="EMBL" id="SNS48285.1"/>
    </source>
</evidence>
<dbReference type="Gene3D" id="1.20.58.300">
    <property type="entry name" value="FlgN-like"/>
    <property type="match status" value="1"/>
</dbReference>
<gene>
    <name evidence="2" type="ORF">SAMN05446037_101140</name>
</gene>
<protein>
    <submittedName>
        <fullName evidence="2">FlgN protein</fullName>
    </submittedName>
</protein>
<reference evidence="2 3" key="1">
    <citation type="submission" date="2017-06" db="EMBL/GenBank/DDBJ databases">
        <authorList>
            <person name="Kim H.J."/>
            <person name="Triplett B.A."/>
        </authorList>
    </citation>
    <scope>NUCLEOTIDE SEQUENCE [LARGE SCALE GENOMIC DNA]</scope>
    <source>
        <strain evidence="2 3">SCA</strain>
    </source>
</reference>
<dbReference type="EMBL" id="FZOJ01000011">
    <property type="protein sequence ID" value="SNS48285.1"/>
    <property type="molecule type" value="Genomic_DNA"/>
</dbReference>
<dbReference type="GO" id="GO:0044780">
    <property type="term" value="P:bacterial-type flagellum assembly"/>
    <property type="evidence" value="ECO:0007669"/>
    <property type="project" value="InterPro"/>
</dbReference>
<dbReference type="RefSeq" id="WP_089283219.1">
    <property type="nucleotide sequence ID" value="NZ_FZOJ01000011.1"/>
</dbReference>
<evidence type="ECO:0000313" key="3">
    <source>
        <dbReference type="Proteomes" id="UP000198304"/>
    </source>
</evidence>
<dbReference type="AlphaFoldDB" id="A0A239EUF2"/>
<dbReference type="InterPro" id="IPR007809">
    <property type="entry name" value="FlgN-like"/>
</dbReference>
<keyword evidence="1" id="KW-1005">Bacterial flagellum biogenesis</keyword>
<dbReference type="OrthoDB" id="1954931at2"/>
<evidence type="ECO:0000256" key="1">
    <source>
        <dbReference type="ARBA" id="ARBA00022795"/>
    </source>
</evidence>
<keyword evidence="3" id="KW-1185">Reference proteome</keyword>
<organism evidence="2 3">
    <name type="scientific">Anaerovirgula multivorans</name>
    <dbReference type="NCBI Taxonomy" id="312168"/>
    <lineage>
        <taxon>Bacteria</taxon>
        <taxon>Bacillati</taxon>
        <taxon>Bacillota</taxon>
        <taxon>Clostridia</taxon>
        <taxon>Peptostreptococcales</taxon>
        <taxon>Natronincolaceae</taxon>
        <taxon>Anaerovirgula</taxon>
    </lineage>
</organism>